<dbReference type="EMBL" id="HE681722">
    <property type="protein sequence ID" value="CCG23005.1"/>
    <property type="molecule type" value="Genomic_DNA"/>
</dbReference>
<evidence type="ECO:0000313" key="3">
    <source>
        <dbReference type="Proteomes" id="UP000005018"/>
    </source>
</evidence>
<dbReference type="OrthoDB" id="512915at2759"/>
<gene>
    <name evidence="2" type="ORF">CORT_0D01570</name>
</gene>
<dbReference type="GeneID" id="14540696"/>
<dbReference type="GO" id="GO:0030695">
    <property type="term" value="F:GTPase regulator activity"/>
    <property type="evidence" value="ECO:0007669"/>
    <property type="project" value="TreeGrafter"/>
</dbReference>
<dbReference type="eggNOG" id="ENOG502R7I3">
    <property type="taxonomic scope" value="Eukaryota"/>
</dbReference>
<keyword evidence="3" id="KW-1185">Reference proteome</keyword>
<dbReference type="GO" id="GO:0005737">
    <property type="term" value="C:cytoplasm"/>
    <property type="evidence" value="ECO:0007669"/>
    <property type="project" value="TreeGrafter"/>
</dbReference>
<protein>
    <submittedName>
        <fullName evidence="2">Yrb30 protein</fullName>
    </submittedName>
</protein>
<reference evidence="2 3" key="1">
    <citation type="journal article" date="2012" name="PLoS ONE">
        <title>Sequence and analysis of the genome of the pathogenic yeast Candida orthopsilosis.</title>
        <authorList>
            <person name="Riccombeni A."/>
            <person name="Vidanes G."/>
            <person name="Proux-Wera E."/>
            <person name="Wolfe K.H."/>
            <person name="Butler G."/>
        </authorList>
    </citation>
    <scope>NUCLEOTIDE SEQUENCE [LARGE SCALE GENOMIC DNA]</scope>
    <source>
        <strain evidence="2 3">Co 90-125</strain>
    </source>
</reference>
<evidence type="ECO:0000256" key="1">
    <source>
        <dbReference type="SAM" id="MobiDB-lite"/>
    </source>
</evidence>
<accession>H8X4R3</accession>
<dbReference type="AlphaFoldDB" id="H8X4R3"/>
<dbReference type="PANTHER" id="PTHR31010:SF2">
    <property type="entry name" value="RAN-SPECIFIC GTPASE-ACTIVATING PROTEIN 30"/>
    <property type="match status" value="1"/>
</dbReference>
<dbReference type="HOGENOM" id="CLU_014536_0_0_1"/>
<name>H8X4R3_CANO9</name>
<dbReference type="Pfam" id="PF05508">
    <property type="entry name" value="Ran-binding"/>
    <property type="match status" value="1"/>
</dbReference>
<feature type="region of interest" description="Disordered" evidence="1">
    <location>
        <begin position="305"/>
        <end position="329"/>
    </location>
</feature>
<dbReference type="Proteomes" id="UP000005018">
    <property type="component" value="Chromosome 4"/>
</dbReference>
<proteinExistence type="predicted"/>
<organism evidence="2 3">
    <name type="scientific">Candida orthopsilosis (strain 90-125)</name>
    <name type="common">Yeast</name>
    <dbReference type="NCBI Taxonomy" id="1136231"/>
    <lineage>
        <taxon>Eukaryota</taxon>
        <taxon>Fungi</taxon>
        <taxon>Dikarya</taxon>
        <taxon>Ascomycota</taxon>
        <taxon>Saccharomycotina</taxon>
        <taxon>Pichiomycetes</taxon>
        <taxon>Debaryomycetaceae</taxon>
        <taxon>Candida/Lodderomyces clade</taxon>
        <taxon>Candida</taxon>
    </lineage>
</organism>
<dbReference type="KEGG" id="cot:CORT_0D01570"/>
<dbReference type="RefSeq" id="XP_003869142.1">
    <property type="nucleotide sequence ID" value="XM_003869093.1"/>
</dbReference>
<feature type="compositionally biased region" description="Acidic residues" evidence="1">
    <location>
        <begin position="308"/>
        <end position="320"/>
    </location>
</feature>
<evidence type="ECO:0000313" key="2">
    <source>
        <dbReference type="EMBL" id="CCG23005.1"/>
    </source>
</evidence>
<dbReference type="PANTHER" id="PTHR31010">
    <property type="entry name" value="RAN-SPECIFIC GTPASE-ACTIVATING PROTEIN 30-RELATED"/>
    <property type="match status" value="1"/>
</dbReference>
<dbReference type="GO" id="GO:0005634">
    <property type="term" value="C:nucleus"/>
    <property type="evidence" value="ECO:0007669"/>
    <property type="project" value="TreeGrafter"/>
</dbReference>
<dbReference type="InterPro" id="IPR008812">
    <property type="entry name" value="Ran_GTP-bd-rel"/>
</dbReference>
<sequence length="423" mass="47824">MDQILSKASNQVVSFAIRSGISIASGYAIKTISTFVDKIPASQQQRLSKQRRKLKTKIDIINVTIDLIKLAASRGNTVLESTLELIDDLHNQFTAFEEGVNDITKQLSSANTKESVKRVEDYMHDLMTEINDAIPILNLSLITSGINLNGMTDFNAISPGRLLQASNYLNVGGGLIGPVFDLVMYTIFYNPSRMKYVDDGTPVDELGCITWKETFARSSVQITNDGQHGEFKYLVNIEEDFNDGRFHDDDDKPGVKQYDLKWVQSMFFTASGKLLRLEGRNLPVLILKIVDGDREEWIALGELHSNEFDGDDEEEEEEQEADPKLKSKITQQQIKSSSLSLLEYIIRLARLQQIENESILNIPDEVLKMYLHDQSTSADLPKSIAQRGKHDTKLKKTEDKLTMDSNITRLKNLEIEKSKRKSE</sequence>